<dbReference type="EMBL" id="LR743592">
    <property type="protein sequence ID" value="CAA2619851.1"/>
    <property type="molecule type" value="Genomic_DNA"/>
</dbReference>
<reference evidence="3 4" key="1">
    <citation type="submission" date="2019-12" db="EMBL/GenBank/DDBJ databases">
        <authorList>
            <person name="Scholz U."/>
            <person name="Mascher M."/>
            <person name="Fiebig A."/>
        </authorList>
    </citation>
    <scope>NUCLEOTIDE SEQUENCE</scope>
</reference>
<proteinExistence type="predicted"/>
<dbReference type="PROSITE" id="PS50082">
    <property type="entry name" value="WD_REPEATS_2"/>
    <property type="match status" value="1"/>
</dbReference>
<dbReference type="AlphaFoldDB" id="A0A7I8IP14"/>
<dbReference type="Proteomes" id="UP001189122">
    <property type="component" value="Unassembled WGS sequence"/>
</dbReference>
<dbReference type="Gene3D" id="2.130.10.10">
    <property type="entry name" value="YVTN repeat-like/Quinoprotein amine dehydrogenase"/>
    <property type="match status" value="2"/>
</dbReference>
<protein>
    <submittedName>
        <fullName evidence="3">Uncharacterized protein</fullName>
    </submittedName>
</protein>
<feature type="region of interest" description="Disordered" evidence="2">
    <location>
        <begin position="119"/>
        <end position="155"/>
    </location>
</feature>
<dbReference type="InterPro" id="IPR001680">
    <property type="entry name" value="WD40_rpt"/>
</dbReference>
<dbReference type="InterPro" id="IPR036322">
    <property type="entry name" value="WD40_repeat_dom_sf"/>
</dbReference>
<dbReference type="InterPro" id="IPR015943">
    <property type="entry name" value="WD40/YVTN_repeat-like_dom_sf"/>
</dbReference>
<gene>
    <name evidence="3" type="ORF">SI7747_05006020</name>
</gene>
<feature type="region of interest" description="Disordered" evidence="2">
    <location>
        <begin position="1"/>
        <end position="31"/>
    </location>
</feature>
<evidence type="ECO:0000256" key="2">
    <source>
        <dbReference type="SAM" id="MobiDB-lite"/>
    </source>
</evidence>
<dbReference type="SMART" id="SM00320">
    <property type="entry name" value="WD40"/>
    <property type="match status" value="4"/>
</dbReference>
<dbReference type="PANTHER" id="PTHR22844">
    <property type="entry name" value="F-BOX AND WD40 DOMAIN PROTEIN"/>
    <property type="match status" value="1"/>
</dbReference>
<dbReference type="SUPFAM" id="SSF50978">
    <property type="entry name" value="WD40 repeat-like"/>
    <property type="match status" value="1"/>
</dbReference>
<organism evidence="3">
    <name type="scientific">Spirodela intermedia</name>
    <name type="common">Intermediate duckweed</name>
    <dbReference type="NCBI Taxonomy" id="51605"/>
    <lineage>
        <taxon>Eukaryota</taxon>
        <taxon>Viridiplantae</taxon>
        <taxon>Streptophyta</taxon>
        <taxon>Embryophyta</taxon>
        <taxon>Tracheophyta</taxon>
        <taxon>Spermatophyta</taxon>
        <taxon>Magnoliopsida</taxon>
        <taxon>Liliopsida</taxon>
        <taxon>Araceae</taxon>
        <taxon>Lemnoideae</taxon>
        <taxon>Spirodela</taxon>
    </lineage>
</organism>
<evidence type="ECO:0000313" key="3">
    <source>
        <dbReference type="EMBL" id="CAA2619851.1"/>
    </source>
</evidence>
<evidence type="ECO:0000256" key="1">
    <source>
        <dbReference type="PROSITE-ProRule" id="PRU00221"/>
    </source>
</evidence>
<feature type="repeat" description="WD" evidence="1">
    <location>
        <begin position="183"/>
        <end position="213"/>
    </location>
</feature>
<dbReference type="EMBL" id="CACRZD030000005">
    <property type="protein sequence ID" value="CAA6659598.1"/>
    <property type="molecule type" value="Genomic_DNA"/>
</dbReference>
<keyword evidence="1" id="KW-0853">WD repeat</keyword>
<dbReference type="InterPro" id="IPR045182">
    <property type="entry name" value="JINGUBANG-like"/>
</dbReference>
<feature type="compositionally biased region" description="Low complexity" evidence="2">
    <location>
        <begin position="7"/>
        <end position="25"/>
    </location>
</feature>
<sequence>MTPPPSTSSWSSALLPSADSSLQPSTSKSAAALHGEAPFRTLSVSSSSSPSTSLAISPTGTLLYSASHSGIAVYDIPSLRQMGTFRPVAAGAVRAIAFSSDGLVFTAHQDSKIRVWRSESAGRRHRQMASLPTVGTGCAASPSQQLRRRQAPPEAARRPPLLHLLDKTLKVWQAADFRCLQSLPAHDDAVNAIAVAGDGTVYTGSADGRIRVWRRTQVPEPRRRRRDEAYAHVATLEKHNSAVNALVLSPDGRVLCSGPATGPFLSGRRRRPPRGYVGGRSHQWTPEGHHVPCIHRAPACERVNGQDR</sequence>
<accession>A0A7I8IP14</accession>
<keyword evidence="4" id="KW-1185">Reference proteome</keyword>
<name>A0A7I8IP14_SPIIN</name>
<dbReference type="PROSITE" id="PS50294">
    <property type="entry name" value="WD_REPEATS_REGION"/>
    <property type="match status" value="1"/>
</dbReference>
<evidence type="ECO:0000313" key="4">
    <source>
        <dbReference type="Proteomes" id="UP001189122"/>
    </source>
</evidence>
<dbReference type="Pfam" id="PF00400">
    <property type="entry name" value="WD40"/>
    <property type="match status" value="3"/>
</dbReference>
<dbReference type="PANTHER" id="PTHR22844:SF199">
    <property type="entry name" value="F21J9.19"/>
    <property type="match status" value="1"/>
</dbReference>